<evidence type="ECO:0000313" key="3">
    <source>
        <dbReference type="EMBL" id="JAG20036.1"/>
    </source>
</evidence>
<evidence type="ECO:0000259" key="2">
    <source>
        <dbReference type="Pfam" id="PF15377"/>
    </source>
</evidence>
<gene>
    <name evidence="4" type="primary">RCJMB04_19n18</name>
    <name evidence="3" type="ORF">CM83_63307</name>
    <name evidence="4" type="ORF">g.67445</name>
</gene>
<dbReference type="PANTHER" id="PTHR31195">
    <property type="entry name" value="GEO02494P1"/>
    <property type="match status" value="1"/>
</dbReference>
<organism evidence="3">
    <name type="scientific">Lygus hesperus</name>
    <name type="common">Western plant bug</name>
    <dbReference type="NCBI Taxonomy" id="30085"/>
    <lineage>
        <taxon>Eukaryota</taxon>
        <taxon>Metazoa</taxon>
        <taxon>Ecdysozoa</taxon>
        <taxon>Arthropoda</taxon>
        <taxon>Hexapoda</taxon>
        <taxon>Insecta</taxon>
        <taxon>Pterygota</taxon>
        <taxon>Neoptera</taxon>
        <taxon>Paraneoptera</taxon>
        <taxon>Hemiptera</taxon>
        <taxon>Heteroptera</taxon>
        <taxon>Panheteroptera</taxon>
        <taxon>Cimicomorpha</taxon>
        <taxon>Miridae</taxon>
        <taxon>Mirini</taxon>
        <taxon>Lygus</taxon>
    </lineage>
</organism>
<feature type="region of interest" description="Disordered" evidence="1">
    <location>
        <begin position="25"/>
        <end position="146"/>
    </location>
</feature>
<feature type="domain" description="DUF4604" evidence="2">
    <location>
        <begin position="4"/>
        <end position="142"/>
    </location>
</feature>
<reference evidence="3" key="1">
    <citation type="journal article" date="2014" name="PLoS ONE">
        <title>Transcriptome-Based Identification of ABC Transporters in the Western Tarnished Plant Bug Lygus hesperus.</title>
        <authorList>
            <person name="Hull J.J."/>
            <person name="Chaney K."/>
            <person name="Geib S.M."/>
            <person name="Fabrick J.A."/>
            <person name="Brent C.S."/>
            <person name="Walsh D."/>
            <person name="Lavine L.C."/>
        </authorList>
    </citation>
    <scope>NUCLEOTIDE SEQUENCE</scope>
</reference>
<reference evidence="4" key="3">
    <citation type="journal article" date="2016" name="Gigascience">
        <title>De novo construction of an expanded transcriptome assembly for the western tarnished plant bug, Lygus hesperus.</title>
        <authorList>
            <person name="Tassone E.E."/>
            <person name="Geib S.M."/>
            <person name="Hall B."/>
            <person name="Fabrick J.A."/>
            <person name="Brent C.S."/>
            <person name="Hull J.J."/>
        </authorList>
    </citation>
    <scope>NUCLEOTIDE SEQUENCE</scope>
</reference>
<dbReference type="EMBL" id="GBHO01023568">
    <property type="protein sequence ID" value="JAG20036.1"/>
    <property type="molecule type" value="Transcribed_RNA"/>
</dbReference>
<dbReference type="InterPro" id="IPR040219">
    <property type="entry name" value="KIAA1143-like"/>
</dbReference>
<reference evidence="3" key="2">
    <citation type="submission" date="2014-07" db="EMBL/GenBank/DDBJ databases">
        <authorList>
            <person name="Hull J."/>
        </authorList>
    </citation>
    <scope>NUCLEOTIDE SEQUENCE</scope>
</reference>
<evidence type="ECO:0000256" key="1">
    <source>
        <dbReference type="SAM" id="MobiDB-lite"/>
    </source>
</evidence>
<dbReference type="EMBL" id="GDHC01005884">
    <property type="protein sequence ID" value="JAQ12745.1"/>
    <property type="molecule type" value="Transcribed_RNA"/>
</dbReference>
<dbReference type="PANTHER" id="PTHR31195:SF2">
    <property type="entry name" value="GEO02494P1"/>
    <property type="match status" value="1"/>
</dbReference>
<proteinExistence type="predicted"/>
<sequence length="146" mass="16441">MSKRNIAYIKPKEPAFLARLKEQVGYKEGPSVDTKKEQLPSLNSSDESDGEDQPQVVVLKQGDLTKEEAEAVVKETEEAPADLKQRVIFKKPEKSSKSDVVPKDQTEDGRASRKRTSSKEEASAQKKQRKPHKQLLSFDEDEDEEG</sequence>
<protein>
    <submittedName>
        <fullName evidence="4">Uncharacterized protein KIAA1143</fullName>
    </submittedName>
</protein>
<dbReference type="Pfam" id="PF15377">
    <property type="entry name" value="DUF4604"/>
    <property type="match status" value="1"/>
</dbReference>
<evidence type="ECO:0000313" key="4">
    <source>
        <dbReference type="EMBL" id="JAQ12745.1"/>
    </source>
</evidence>
<feature type="compositionally biased region" description="Basic and acidic residues" evidence="1">
    <location>
        <begin position="63"/>
        <end position="124"/>
    </location>
</feature>
<dbReference type="InterPro" id="IPR027911">
    <property type="entry name" value="DUF4604"/>
</dbReference>
<dbReference type="AlphaFoldDB" id="A0A0A9XK62"/>
<accession>A0A0A9XK62</accession>
<name>A0A0A9XK62_LYGHE</name>